<feature type="region of interest" description="Disordered" evidence="1">
    <location>
        <begin position="1"/>
        <end position="56"/>
    </location>
</feature>
<organism evidence="2 3">
    <name type="scientific">African swine fever virus</name>
    <name type="common">ASFV</name>
    <dbReference type="NCBI Taxonomy" id="10497"/>
    <lineage>
        <taxon>Viruses</taxon>
        <taxon>Varidnaviria</taxon>
        <taxon>Bamfordvirae</taxon>
        <taxon>Nucleocytoviricota</taxon>
        <taxon>Pokkesviricetes</taxon>
        <taxon>Asfuvirales</taxon>
        <taxon>Asfarviridae</taxon>
        <taxon>Asfivirus</taxon>
        <taxon>Asfivirus haemorrhagiae</taxon>
    </lineage>
</organism>
<feature type="compositionally biased region" description="Basic and acidic residues" evidence="1">
    <location>
        <begin position="16"/>
        <end position="33"/>
    </location>
</feature>
<organismHost>
    <name type="scientific">Ornithodoros moubata</name>
    <name type="common">Soft tick</name>
    <name type="synonym">Argasid tick</name>
    <dbReference type="NCBI Taxonomy" id="6938"/>
</organismHost>
<accession>A0A6G6AGA4</accession>
<sequence>MDDTLPKEMSSTDTFPSKEEQAHCNNKTLEKQPKNINDNKCTDSQNAESQNAESSKVYSMTLNKDWQLYVML</sequence>
<evidence type="ECO:0000313" key="2">
    <source>
        <dbReference type="EMBL" id="QID21133.1"/>
    </source>
</evidence>
<protein>
    <submittedName>
        <fullName evidence="2">L60L</fullName>
    </submittedName>
</protein>
<dbReference type="Proteomes" id="UP000500872">
    <property type="component" value="Segment"/>
</dbReference>
<organismHost>
    <name type="scientific">Sus scrofa</name>
    <name type="common">Pig</name>
    <dbReference type="NCBI Taxonomy" id="9823"/>
</organismHost>
<organismHost>
    <name type="scientific">Phacochoerus africanus</name>
    <name type="common">Warthog</name>
    <dbReference type="NCBI Taxonomy" id="41426"/>
</organismHost>
<dbReference type="EMBL" id="MN913970">
    <property type="protein sequence ID" value="QID21133.1"/>
    <property type="molecule type" value="Genomic_DNA"/>
</dbReference>
<evidence type="ECO:0000313" key="3">
    <source>
        <dbReference type="Proteomes" id="UP000500872"/>
    </source>
</evidence>
<evidence type="ECO:0000256" key="1">
    <source>
        <dbReference type="SAM" id="MobiDB-lite"/>
    </source>
</evidence>
<organismHost>
    <name type="scientific">Ornithodoros</name>
    <name type="common">relapsing fever ticks</name>
    <dbReference type="NCBI Taxonomy" id="6937"/>
</organismHost>
<organismHost>
    <name type="scientific">Phacochoerus aethiopicus</name>
    <name type="common">Warthog</name>
    <dbReference type="NCBI Taxonomy" id="85517"/>
</organismHost>
<feature type="compositionally biased region" description="Polar residues" evidence="1">
    <location>
        <begin position="34"/>
        <end position="56"/>
    </location>
</feature>
<reference evidence="3" key="1">
    <citation type="submission" date="2020-01" db="EMBL/GenBank/DDBJ databases">
        <authorList>
            <person name="Chastagner A."/>
            <person name="Le Potier M.-F."/>
            <person name="Pereira de Oliveira R."/>
        </authorList>
    </citation>
    <scope>NUCLEOTIDE SEQUENCE [LARGE SCALE GENOMIC DNA]</scope>
    <source>
        <strain evidence="3">Liv13/33</strain>
    </source>
</reference>
<name>A0A6G6AGA4_ASF</name>
<organismHost>
    <name type="scientific">Potamochoerus larvatus</name>
    <name type="common">Bushpig</name>
    <dbReference type="NCBI Taxonomy" id="273792"/>
</organismHost>
<proteinExistence type="predicted"/>